<dbReference type="CDD" id="cd02947">
    <property type="entry name" value="TRX_family"/>
    <property type="match status" value="1"/>
</dbReference>
<evidence type="ECO:0000313" key="2">
    <source>
        <dbReference type="Proteomes" id="UP000252585"/>
    </source>
</evidence>
<reference evidence="1 2" key="1">
    <citation type="submission" date="2018-07" db="EMBL/GenBank/DDBJ databases">
        <title>Genomic Encyclopedia of Type Strains, Phase IV (KMG-IV): sequencing the most valuable type-strain genomes for metagenomic binning, comparative biology and taxonomic classification.</title>
        <authorList>
            <person name="Goeker M."/>
        </authorList>
    </citation>
    <scope>NUCLEOTIDE SEQUENCE [LARGE SCALE GENOMIC DNA]</scope>
    <source>
        <strain evidence="1 2">DSM 27696</strain>
    </source>
</reference>
<dbReference type="SUPFAM" id="SSF52833">
    <property type="entry name" value="Thioredoxin-like"/>
    <property type="match status" value="1"/>
</dbReference>
<dbReference type="EMBL" id="QPJJ01000008">
    <property type="protein sequence ID" value="RCW66978.1"/>
    <property type="molecule type" value="Genomic_DNA"/>
</dbReference>
<name>A0A368XIX8_9BACI</name>
<dbReference type="AlphaFoldDB" id="A0A368XIX8"/>
<evidence type="ECO:0000313" key="1">
    <source>
        <dbReference type="EMBL" id="RCW66978.1"/>
    </source>
</evidence>
<dbReference type="RefSeq" id="WP_114353126.1">
    <property type="nucleotide sequence ID" value="NZ_QPJJ01000008.1"/>
</dbReference>
<keyword evidence="2" id="KW-1185">Reference proteome</keyword>
<dbReference type="Gene3D" id="3.40.30.10">
    <property type="entry name" value="Glutaredoxin"/>
    <property type="match status" value="1"/>
</dbReference>
<dbReference type="Proteomes" id="UP000252585">
    <property type="component" value="Unassembled WGS sequence"/>
</dbReference>
<organism evidence="1 2">
    <name type="scientific">Saliterribacillus persicus</name>
    <dbReference type="NCBI Taxonomy" id="930114"/>
    <lineage>
        <taxon>Bacteria</taxon>
        <taxon>Bacillati</taxon>
        <taxon>Bacillota</taxon>
        <taxon>Bacilli</taxon>
        <taxon>Bacillales</taxon>
        <taxon>Bacillaceae</taxon>
        <taxon>Saliterribacillus</taxon>
    </lineage>
</organism>
<comment type="caution">
    <text evidence="1">The sequence shown here is derived from an EMBL/GenBank/DDBJ whole genome shotgun (WGS) entry which is preliminary data.</text>
</comment>
<dbReference type="InterPro" id="IPR036249">
    <property type="entry name" value="Thioredoxin-like_sf"/>
</dbReference>
<accession>A0A368XIX8</accession>
<protein>
    <submittedName>
        <fullName evidence="1">Thioredoxin</fullName>
    </submittedName>
</protein>
<proteinExistence type="predicted"/>
<dbReference type="OrthoDB" id="5784238at2"/>
<gene>
    <name evidence="1" type="ORF">DFR57_10874</name>
</gene>
<sequence>MIEVSKEIFNSIKQDTNSSIIFVHTPFCATCQLAERMLKVVDEMESEVNIYRLNGSMFPEFMQEEKIESVPALIHLTITGVSARLYAFESVPKIYEHVLKWKQTNAIR</sequence>